<organism evidence="1 2">
    <name type="scientific">Amedibacillus dolichus</name>
    <dbReference type="NCBI Taxonomy" id="31971"/>
    <lineage>
        <taxon>Bacteria</taxon>
        <taxon>Bacillati</taxon>
        <taxon>Bacillota</taxon>
        <taxon>Erysipelotrichia</taxon>
        <taxon>Erysipelotrichales</taxon>
        <taxon>Erysipelotrichaceae</taxon>
        <taxon>Amedibacillus</taxon>
    </lineage>
</organism>
<proteinExistence type="predicted"/>
<reference evidence="1" key="2">
    <citation type="submission" date="2023-06" db="EMBL/GenBank/DDBJ databases">
        <authorList>
            <person name="Zeman M."/>
            <person name="Kubasova T."/>
            <person name="Jahodarova E."/>
            <person name="Nykrynova M."/>
            <person name="Rychlik I."/>
        </authorList>
    </citation>
    <scope>NUCLEOTIDE SEQUENCE</scope>
    <source>
        <strain evidence="1">ET39</strain>
    </source>
</reference>
<dbReference type="RefSeq" id="WP_289607665.1">
    <property type="nucleotide sequence ID" value="NZ_JAUDCG010000021.1"/>
</dbReference>
<sequence>MKVIICIDERGGVRFHDRRVSQDVAQRRDVIARYGKDGLLMRKDTAALYAGETDALHVVDDWEQGLGQDGWWVCEDTAFLRWEEQLEEVILYRWNRRYPSDEALRLCLSLPLWRCVAVYDLPGKSHARIDVEHYVKGRNQK</sequence>
<evidence type="ECO:0000313" key="1">
    <source>
        <dbReference type="EMBL" id="MDM8157202.1"/>
    </source>
</evidence>
<reference evidence="1" key="1">
    <citation type="submission" date="2023-06" db="EMBL/GenBank/DDBJ databases">
        <title>Identification and characterization of horizontal gene transfer across gut microbiota members of farm animals based on homology search.</title>
        <authorList>
            <person name="Schwarzerova J."/>
            <person name="Nykrynova M."/>
            <person name="Jureckova K."/>
            <person name="Cejkova D."/>
            <person name="Rychlik I."/>
        </authorList>
    </citation>
    <scope>NUCLEOTIDE SEQUENCE</scope>
    <source>
        <strain evidence="1">ET39</strain>
    </source>
</reference>
<keyword evidence="2" id="KW-1185">Reference proteome</keyword>
<gene>
    <name evidence="1" type="ORF">QUV96_06050</name>
</gene>
<comment type="caution">
    <text evidence="1">The sequence shown here is derived from an EMBL/GenBank/DDBJ whole genome shotgun (WGS) entry which is preliminary data.</text>
</comment>
<accession>A0ABT7UC32</accession>
<dbReference type="Proteomes" id="UP001529340">
    <property type="component" value="Unassembled WGS sequence"/>
</dbReference>
<name>A0ABT7UC32_9FIRM</name>
<evidence type="ECO:0000313" key="2">
    <source>
        <dbReference type="Proteomes" id="UP001529340"/>
    </source>
</evidence>
<dbReference type="EMBL" id="JAUDCG010000021">
    <property type="protein sequence ID" value="MDM8157202.1"/>
    <property type="molecule type" value="Genomic_DNA"/>
</dbReference>
<protein>
    <submittedName>
        <fullName evidence="1">Uncharacterized protein</fullName>
    </submittedName>
</protein>